<proteinExistence type="predicted"/>
<dbReference type="Proteomes" id="UP000276829">
    <property type="component" value="Unassembled WGS sequence"/>
</dbReference>
<evidence type="ECO:0000313" key="1">
    <source>
        <dbReference type="EMBL" id="RMM66252.1"/>
    </source>
</evidence>
<dbReference type="EMBL" id="RBON01000220">
    <property type="protein sequence ID" value="RMM66252.1"/>
    <property type="molecule type" value="Genomic_DNA"/>
</dbReference>
<reference evidence="1 2" key="1">
    <citation type="submission" date="2018-08" db="EMBL/GenBank/DDBJ databases">
        <title>Recombination of ecologically and evolutionarily significant loci maintains genetic cohesion in the Pseudomonas syringae species complex.</title>
        <authorList>
            <person name="Dillon M."/>
            <person name="Thakur S."/>
            <person name="Almeida R.N.D."/>
            <person name="Weir B.S."/>
            <person name="Guttman D.S."/>
        </authorList>
    </citation>
    <scope>NUCLEOTIDE SEQUENCE [LARGE SCALE GENOMIC DNA]</scope>
    <source>
        <strain evidence="1 2">ICMP 4324</strain>
    </source>
</reference>
<protein>
    <submittedName>
        <fullName evidence="1">Uncharacterized protein</fullName>
    </submittedName>
</protein>
<accession>A0A3M3FZC3</accession>
<dbReference type="AlphaFoldDB" id="A0A3M3FZC3"/>
<organism evidence="1 2">
    <name type="scientific">Pseudomonas savastanoi pv. glycinea</name>
    <name type="common">Pseudomonas syringae pv. glycinea</name>
    <dbReference type="NCBI Taxonomy" id="318"/>
    <lineage>
        <taxon>Bacteria</taxon>
        <taxon>Pseudomonadati</taxon>
        <taxon>Pseudomonadota</taxon>
        <taxon>Gammaproteobacteria</taxon>
        <taxon>Pseudomonadales</taxon>
        <taxon>Pseudomonadaceae</taxon>
        <taxon>Pseudomonas</taxon>
    </lineage>
</organism>
<evidence type="ECO:0000313" key="2">
    <source>
        <dbReference type="Proteomes" id="UP000276829"/>
    </source>
</evidence>
<gene>
    <name evidence="1" type="ORF">ALQ73_200099</name>
</gene>
<name>A0A3M3FZC3_PSESG</name>
<sequence length="80" mass="8722">MRPGSTMSLSRRLPVLSMFCGTALRSRPVVQRDRVLRSSFEQARSMSAKLAGQFFDGTTMSMPLLCSISASLPDPSSKPV</sequence>
<comment type="caution">
    <text evidence="1">The sequence shown here is derived from an EMBL/GenBank/DDBJ whole genome shotgun (WGS) entry which is preliminary data.</text>
</comment>